<keyword evidence="3" id="KW-1185">Reference proteome</keyword>
<feature type="transmembrane region" description="Helical" evidence="1">
    <location>
        <begin position="159"/>
        <end position="178"/>
    </location>
</feature>
<dbReference type="OrthoDB" id="291792at2759"/>
<protein>
    <recommendedName>
        <fullName evidence="4">Transmembrane protein 135 N-terminal domain-containing protein</fullName>
    </recommendedName>
</protein>
<evidence type="ECO:0000256" key="1">
    <source>
        <dbReference type="SAM" id="Phobius"/>
    </source>
</evidence>
<feature type="transmembrane region" description="Helical" evidence="1">
    <location>
        <begin position="79"/>
        <end position="100"/>
    </location>
</feature>
<proteinExistence type="predicted"/>
<feature type="transmembrane region" description="Helical" evidence="1">
    <location>
        <begin position="112"/>
        <end position="129"/>
    </location>
</feature>
<dbReference type="PANTHER" id="PTHR12459">
    <property type="entry name" value="TRANSMEMBRANE PROTEIN 135-RELATED"/>
    <property type="match status" value="1"/>
</dbReference>
<sequence length="200" mass="23558">MVNTISKELAEHVINGGFIDCKDIHDHSCAWQAVEKFFTVMKIASKFYLPIHCIPVLIFKRKKLMEQPLQVVKQTGMNVLRSCLFMSCYIAIFRYLTCFFKNYRRKIDRTNIILAGFICTFAILFEPSHRRTELALYLIPRFLEAFWAFLEKRGLVHSVQYGEVLIFALAMGIIMYCYQNEEKSIKSTYLSMFKRFWGVN</sequence>
<dbReference type="Proteomes" id="UP000039865">
    <property type="component" value="Unassembled WGS sequence"/>
</dbReference>
<evidence type="ECO:0000313" key="2">
    <source>
        <dbReference type="EMBL" id="CDW78133.1"/>
    </source>
</evidence>
<dbReference type="OMA" id="IMCAIQH"/>
<dbReference type="AlphaFoldDB" id="A0A078ABH2"/>
<evidence type="ECO:0008006" key="4">
    <source>
        <dbReference type="Google" id="ProtNLM"/>
    </source>
</evidence>
<evidence type="ECO:0000313" key="3">
    <source>
        <dbReference type="Proteomes" id="UP000039865"/>
    </source>
</evidence>
<reference evidence="2 3" key="1">
    <citation type="submission" date="2014-06" db="EMBL/GenBank/DDBJ databases">
        <authorList>
            <person name="Swart Estienne"/>
        </authorList>
    </citation>
    <scope>NUCLEOTIDE SEQUENCE [LARGE SCALE GENOMIC DNA]</scope>
    <source>
        <strain evidence="2 3">130c</strain>
    </source>
</reference>
<keyword evidence="1" id="KW-1133">Transmembrane helix</keyword>
<dbReference type="InParanoid" id="A0A078ABH2"/>
<gene>
    <name evidence="2" type="primary">Contig16811.g17906</name>
    <name evidence="2" type="ORF">STYLEM_7104</name>
</gene>
<dbReference type="EMBL" id="CCKQ01006799">
    <property type="protein sequence ID" value="CDW78133.1"/>
    <property type="molecule type" value="Genomic_DNA"/>
</dbReference>
<organism evidence="2 3">
    <name type="scientific">Stylonychia lemnae</name>
    <name type="common">Ciliate</name>
    <dbReference type="NCBI Taxonomy" id="5949"/>
    <lineage>
        <taxon>Eukaryota</taxon>
        <taxon>Sar</taxon>
        <taxon>Alveolata</taxon>
        <taxon>Ciliophora</taxon>
        <taxon>Intramacronucleata</taxon>
        <taxon>Spirotrichea</taxon>
        <taxon>Stichotrichia</taxon>
        <taxon>Sporadotrichida</taxon>
        <taxon>Oxytrichidae</taxon>
        <taxon>Stylonychinae</taxon>
        <taxon>Stylonychia</taxon>
    </lineage>
</organism>
<keyword evidence="1" id="KW-0812">Transmembrane</keyword>
<keyword evidence="1" id="KW-0472">Membrane</keyword>
<name>A0A078ABH2_STYLE</name>
<accession>A0A078ABH2</accession>
<dbReference type="InterPro" id="IPR026749">
    <property type="entry name" value="Tmem135"/>
</dbReference>
<dbReference type="PANTHER" id="PTHR12459:SF15">
    <property type="entry name" value="TRANSMEMBRANE PROTEIN 135"/>
    <property type="match status" value="1"/>
</dbReference>